<dbReference type="FunFam" id="1.20.1050.10:FF:000030">
    <property type="entry name" value="Glutathione S-transferase S1"/>
    <property type="match status" value="1"/>
</dbReference>
<dbReference type="eggNOG" id="KOG1695">
    <property type="taxonomic scope" value="Eukaryota"/>
</dbReference>
<dbReference type="GO" id="GO:0004364">
    <property type="term" value="F:glutathione transferase activity"/>
    <property type="evidence" value="ECO:0007669"/>
    <property type="project" value="TreeGrafter"/>
</dbReference>
<sequence>MATYKLFYFPMRGAVEPVRLLFAHKEIKYEDIRLAGEDWQKEKPNTPFGVMPVLEEDGKKLGGSTVILRYLGEKHGLAGSNAWDNAHLANISDFMMDFGNELVKVHYEKDETRKQELQKRLAEEVIPKYFGKLNELTASTGYLCCGRLTWPDLQLYCVLDYVLKGHPEVLSNFSGLASLRKNIEADANISKWIKERPQTEQ</sequence>
<evidence type="ECO:0000259" key="1">
    <source>
        <dbReference type="PROSITE" id="PS50404"/>
    </source>
</evidence>
<dbReference type="Gene3D" id="3.40.30.10">
    <property type="entry name" value="Glutaredoxin"/>
    <property type="match status" value="1"/>
</dbReference>
<proteinExistence type="predicted"/>
<dbReference type="SUPFAM" id="SSF52833">
    <property type="entry name" value="Thioredoxin-like"/>
    <property type="match status" value="1"/>
</dbReference>
<keyword evidence="4" id="KW-1185">Reference proteome</keyword>
<organism evidence="3">
    <name type="scientific">Amphimedon queenslandica</name>
    <name type="common">Sponge</name>
    <dbReference type="NCBI Taxonomy" id="400682"/>
    <lineage>
        <taxon>Eukaryota</taxon>
        <taxon>Metazoa</taxon>
        <taxon>Porifera</taxon>
        <taxon>Demospongiae</taxon>
        <taxon>Heteroscleromorpha</taxon>
        <taxon>Haplosclerida</taxon>
        <taxon>Niphatidae</taxon>
        <taxon>Amphimedon</taxon>
    </lineage>
</organism>
<dbReference type="AlphaFoldDB" id="A0A1X7UUP2"/>
<feature type="domain" description="GST C-terminal" evidence="2">
    <location>
        <begin position="81"/>
        <end position="201"/>
    </location>
</feature>
<feature type="domain" description="GST N-terminal" evidence="1">
    <location>
        <begin position="2"/>
        <end position="79"/>
    </location>
</feature>
<gene>
    <name evidence="3" type="primary">100641172</name>
</gene>
<dbReference type="STRING" id="400682.A0A1X7UUP2"/>
<dbReference type="SFLD" id="SFLDG00363">
    <property type="entry name" value="AMPS_(cytGST):_Alpha-__Mu-__Pi"/>
    <property type="match status" value="1"/>
</dbReference>
<evidence type="ECO:0008006" key="5">
    <source>
        <dbReference type="Google" id="ProtNLM"/>
    </source>
</evidence>
<dbReference type="OMA" id="ADYFREM"/>
<dbReference type="InterPro" id="IPR036249">
    <property type="entry name" value="Thioredoxin-like_sf"/>
</dbReference>
<reference evidence="3" key="2">
    <citation type="submission" date="2017-05" db="UniProtKB">
        <authorList>
            <consortium name="EnsemblMetazoa"/>
        </authorList>
    </citation>
    <scope>IDENTIFICATION</scope>
</reference>
<dbReference type="InterPro" id="IPR010987">
    <property type="entry name" value="Glutathione-S-Trfase_C-like"/>
</dbReference>
<dbReference type="CDD" id="cd03039">
    <property type="entry name" value="GST_N_Sigma_like"/>
    <property type="match status" value="1"/>
</dbReference>
<protein>
    <recommendedName>
        <fullName evidence="5">Glutathione transferase</fullName>
    </recommendedName>
</protein>
<dbReference type="PANTHER" id="PTHR11571:SF150">
    <property type="entry name" value="GLUTATHIONE S-TRANSFERASE"/>
    <property type="match status" value="1"/>
</dbReference>
<dbReference type="InterPro" id="IPR050213">
    <property type="entry name" value="GST_superfamily"/>
</dbReference>
<dbReference type="SUPFAM" id="SSF47616">
    <property type="entry name" value="GST C-terminal domain-like"/>
    <property type="match status" value="1"/>
</dbReference>
<dbReference type="CDD" id="cd03192">
    <property type="entry name" value="GST_C_Sigma_like"/>
    <property type="match status" value="1"/>
</dbReference>
<dbReference type="EnsemblMetazoa" id="Aqu2.1.31386_001">
    <property type="protein sequence ID" value="Aqu2.1.31386_001"/>
    <property type="gene ID" value="Aqu2.1.31386"/>
</dbReference>
<evidence type="ECO:0000259" key="2">
    <source>
        <dbReference type="PROSITE" id="PS50405"/>
    </source>
</evidence>
<dbReference type="Pfam" id="PF14497">
    <property type="entry name" value="GST_C_3"/>
    <property type="match status" value="1"/>
</dbReference>
<dbReference type="InterPro" id="IPR004045">
    <property type="entry name" value="Glutathione_S-Trfase_N"/>
</dbReference>
<reference evidence="4" key="1">
    <citation type="journal article" date="2010" name="Nature">
        <title>The Amphimedon queenslandica genome and the evolution of animal complexity.</title>
        <authorList>
            <person name="Srivastava M."/>
            <person name="Simakov O."/>
            <person name="Chapman J."/>
            <person name="Fahey B."/>
            <person name="Gauthier M.E."/>
            <person name="Mitros T."/>
            <person name="Richards G.S."/>
            <person name="Conaco C."/>
            <person name="Dacre M."/>
            <person name="Hellsten U."/>
            <person name="Larroux C."/>
            <person name="Putnam N.H."/>
            <person name="Stanke M."/>
            <person name="Adamska M."/>
            <person name="Darling A."/>
            <person name="Degnan S.M."/>
            <person name="Oakley T.H."/>
            <person name="Plachetzki D.C."/>
            <person name="Zhai Y."/>
            <person name="Adamski M."/>
            <person name="Calcino A."/>
            <person name="Cummins S.F."/>
            <person name="Goodstein D.M."/>
            <person name="Harris C."/>
            <person name="Jackson D.J."/>
            <person name="Leys S.P."/>
            <person name="Shu S."/>
            <person name="Woodcroft B.J."/>
            <person name="Vervoort M."/>
            <person name="Kosik K.S."/>
            <person name="Manning G."/>
            <person name="Degnan B.M."/>
            <person name="Rokhsar D.S."/>
        </authorList>
    </citation>
    <scope>NUCLEOTIDE SEQUENCE [LARGE SCALE GENOMIC DNA]</scope>
</reference>
<evidence type="ECO:0000313" key="3">
    <source>
        <dbReference type="EnsemblMetazoa" id="Aqu2.1.31386_001"/>
    </source>
</evidence>
<dbReference type="Gene3D" id="1.20.1050.10">
    <property type="match status" value="1"/>
</dbReference>
<dbReference type="OrthoDB" id="414243at2759"/>
<dbReference type="PROSITE" id="PS50404">
    <property type="entry name" value="GST_NTER"/>
    <property type="match status" value="1"/>
</dbReference>
<dbReference type="InterPro" id="IPR004046">
    <property type="entry name" value="GST_C"/>
</dbReference>
<dbReference type="InterPro" id="IPR040079">
    <property type="entry name" value="Glutathione_S-Trfase"/>
</dbReference>
<dbReference type="InterPro" id="IPR036282">
    <property type="entry name" value="Glutathione-S-Trfase_C_sf"/>
</dbReference>
<dbReference type="PROSITE" id="PS50405">
    <property type="entry name" value="GST_CTER"/>
    <property type="match status" value="1"/>
</dbReference>
<dbReference type="SFLD" id="SFLDS00019">
    <property type="entry name" value="Glutathione_Transferase_(cytos"/>
    <property type="match status" value="1"/>
</dbReference>
<dbReference type="Pfam" id="PF02798">
    <property type="entry name" value="GST_N"/>
    <property type="match status" value="1"/>
</dbReference>
<dbReference type="InParanoid" id="A0A1X7UUP2"/>
<evidence type="ECO:0000313" key="4">
    <source>
        <dbReference type="Proteomes" id="UP000007879"/>
    </source>
</evidence>
<dbReference type="Proteomes" id="UP000007879">
    <property type="component" value="Unassembled WGS sequence"/>
</dbReference>
<name>A0A1X7UUP2_AMPQE</name>
<dbReference type="KEGG" id="aqu:100641172"/>
<accession>A0A1X7UUP2</accession>
<dbReference type="EnsemblMetazoa" id="XM_003386717.2">
    <property type="protein sequence ID" value="XP_003386765.1"/>
    <property type="gene ID" value="LOC100641172"/>
</dbReference>
<dbReference type="PANTHER" id="PTHR11571">
    <property type="entry name" value="GLUTATHIONE S-TRANSFERASE"/>
    <property type="match status" value="1"/>
</dbReference>
<dbReference type="SFLD" id="SFLDG01205">
    <property type="entry name" value="AMPS.1"/>
    <property type="match status" value="1"/>
</dbReference>
<dbReference type="GO" id="GO:0006749">
    <property type="term" value="P:glutathione metabolic process"/>
    <property type="evidence" value="ECO:0007669"/>
    <property type="project" value="TreeGrafter"/>
</dbReference>